<dbReference type="EMBL" id="JAAKFY010000021">
    <property type="protein sequence ID" value="KAF3840179.1"/>
    <property type="molecule type" value="Genomic_DNA"/>
</dbReference>
<name>A0A7J5XUL5_DISMA</name>
<comment type="caution">
    <text evidence="1">The sequence shown here is derived from an EMBL/GenBank/DDBJ whole genome shotgun (WGS) entry which is preliminary data.</text>
</comment>
<evidence type="ECO:0000313" key="2">
    <source>
        <dbReference type="Proteomes" id="UP000518266"/>
    </source>
</evidence>
<dbReference type="Proteomes" id="UP000518266">
    <property type="component" value="Unassembled WGS sequence"/>
</dbReference>
<evidence type="ECO:0000313" key="1">
    <source>
        <dbReference type="EMBL" id="KAF3840179.1"/>
    </source>
</evidence>
<organism evidence="1 2">
    <name type="scientific">Dissostichus mawsoni</name>
    <name type="common">Antarctic cod</name>
    <dbReference type="NCBI Taxonomy" id="36200"/>
    <lineage>
        <taxon>Eukaryota</taxon>
        <taxon>Metazoa</taxon>
        <taxon>Chordata</taxon>
        <taxon>Craniata</taxon>
        <taxon>Vertebrata</taxon>
        <taxon>Euteleostomi</taxon>
        <taxon>Actinopterygii</taxon>
        <taxon>Neopterygii</taxon>
        <taxon>Teleostei</taxon>
        <taxon>Neoteleostei</taxon>
        <taxon>Acanthomorphata</taxon>
        <taxon>Eupercaria</taxon>
        <taxon>Perciformes</taxon>
        <taxon>Notothenioidei</taxon>
        <taxon>Nototheniidae</taxon>
        <taxon>Dissostichus</taxon>
    </lineage>
</organism>
<gene>
    <name evidence="1" type="ORF">F7725_018896</name>
</gene>
<accession>A0A7J5XUL5</accession>
<dbReference type="AlphaFoldDB" id="A0A7J5XUL5"/>
<reference evidence="1 2" key="1">
    <citation type="submission" date="2020-03" db="EMBL/GenBank/DDBJ databases">
        <title>Dissostichus mawsoni Genome sequencing and assembly.</title>
        <authorList>
            <person name="Park H."/>
        </authorList>
    </citation>
    <scope>NUCLEOTIDE SEQUENCE [LARGE SCALE GENOMIC DNA]</scope>
    <source>
        <strain evidence="1">DM0001</strain>
        <tissue evidence="1">Muscle</tissue>
    </source>
</reference>
<protein>
    <submittedName>
        <fullName evidence="1">Uncharacterized protein</fullName>
    </submittedName>
</protein>
<sequence>MKVEVEVEGRCYVAPEDCRLLTGNMHQPDRTEQHVSFTQTIHSTQTHCDNLLCDPDKQRLCWSLSQETRYRIPHRVAPSSQLLRKLPDSWGDGGFLAVIHRHVLTKYGNVLPAALPFGSPEMIPGELKSG</sequence>
<proteinExistence type="predicted"/>
<keyword evidence="2" id="KW-1185">Reference proteome</keyword>